<dbReference type="Gene3D" id="3.40.50.880">
    <property type="match status" value="1"/>
</dbReference>
<evidence type="ECO:0000256" key="3">
    <source>
        <dbReference type="ARBA" id="ARBA00022605"/>
    </source>
</evidence>
<evidence type="ECO:0000313" key="13">
    <source>
        <dbReference type="EMBL" id="NBI35080.1"/>
    </source>
</evidence>
<evidence type="ECO:0000256" key="5">
    <source>
        <dbReference type="ARBA" id="ARBA00022962"/>
    </source>
</evidence>
<evidence type="ECO:0000256" key="1">
    <source>
        <dbReference type="ARBA" id="ARBA00005091"/>
    </source>
</evidence>
<dbReference type="InterPro" id="IPR029062">
    <property type="entry name" value="Class_I_gatase-like"/>
</dbReference>
<evidence type="ECO:0000256" key="9">
    <source>
        <dbReference type="ARBA" id="ARBA00049534"/>
    </source>
</evidence>
<comment type="catalytic activity">
    <reaction evidence="9 10">
        <text>L-glutamine + H2O = L-glutamate + NH4(+)</text>
        <dbReference type="Rhea" id="RHEA:15889"/>
        <dbReference type="ChEBI" id="CHEBI:15377"/>
        <dbReference type="ChEBI" id="CHEBI:28938"/>
        <dbReference type="ChEBI" id="CHEBI:29985"/>
        <dbReference type="ChEBI" id="CHEBI:58359"/>
        <dbReference type="EC" id="3.5.1.2"/>
    </reaction>
</comment>
<dbReference type="EMBL" id="QWKH01000072">
    <property type="protein sequence ID" value="NBI35080.1"/>
    <property type="molecule type" value="Genomic_DNA"/>
</dbReference>
<dbReference type="EC" id="4.3.2.10" evidence="10"/>
<feature type="active site" description="Nucleophile" evidence="10 11">
    <location>
        <position position="80"/>
    </location>
</feature>
<accession>A0A7C9JEA9</accession>
<proteinExistence type="inferred from homology"/>
<comment type="catalytic activity">
    <reaction evidence="8 10">
        <text>5-[(5-phospho-1-deoxy-D-ribulos-1-ylimino)methylamino]-1-(5-phospho-beta-D-ribosyl)imidazole-4-carboxamide + L-glutamine = D-erythro-1-(imidazol-4-yl)glycerol 3-phosphate + 5-amino-1-(5-phospho-beta-D-ribosyl)imidazole-4-carboxamide + L-glutamate + H(+)</text>
        <dbReference type="Rhea" id="RHEA:24793"/>
        <dbReference type="ChEBI" id="CHEBI:15378"/>
        <dbReference type="ChEBI" id="CHEBI:29985"/>
        <dbReference type="ChEBI" id="CHEBI:58278"/>
        <dbReference type="ChEBI" id="CHEBI:58359"/>
        <dbReference type="ChEBI" id="CHEBI:58475"/>
        <dbReference type="ChEBI" id="CHEBI:58525"/>
        <dbReference type="EC" id="4.3.2.10"/>
    </reaction>
</comment>
<keyword evidence="7 10" id="KW-0456">Lyase</keyword>
<name>A0A7C9JEA9_9BACT</name>
<evidence type="ECO:0000256" key="2">
    <source>
        <dbReference type="ARBA" id="ARBA00011152"/>
    </source>
</evidence>
<keyword evidence="5 10" id="KW-0315">Glutamine amidotransferase</keyword>
<evidence type="ECO:0000256" key="10">
    <source>
        <dbReference type="HAMAP-Rule" id="MF_00278"/>
    </source>
</evidence>
<dbReference type="PANTHER" id="PTHR42701">
    <property type="entry name" value="IMIDAZOLE GLYCEROL PHOSPHATE SYNTHASE SUBUNIT HISH"/>
    <property type="match status" value="1"/>
</dbReference>
<sequence>MTIAVVDYHKGNLLSVQRGLQAAGAQVAVTDRASDIASAGAIVLPGVGAFADAADALRRLGLDGLLRRRVAEGAPFLGICLGMHLMFEEGVESAPEPDDEESSHNAVGLGILPGVVGRLPRTDEAGNPYKIPHVGWNTVSLAGEGADPSAASALFDGIPYGEYFYFTHSYAVPDGPFVIGRTRHSVRFPSAVRYGDRAFGVQFHPEKSSEAGHRLLRNFVSLAQEG</sequence>
<evidence type="ECO:0000259" key="12">
    <source>
        <dbReference type="Pfam" id="PF00117"/>
    </source>
</evidence>
<keyword evidence="6 10" id="KW-0368">Histidine biosynthesis</keyword>
<dbReference type="InterPro" id="IPR017926">
    <property type="entry name" value="GATASE"/>
</dbReference>
<keyword evidence="10" id="KW-0963">Cytoplasm</keyword>
<comment type="subcellular location">
    <subcellularLocation>
        <location evidence="10">Cytoplasm</location>
    </subcellularLocation>
</comment>
<comment type="caution">
    <text evidence="13">The sequence shown here is derived from an EMBL/GenBank/DDBJ whole genome shotgun (WGS) entry which is preliminary data.</text>
</comment>
<dbReference type="InterPro" id="IPR010139">
    <property type="entry name" value="Imidazole-glycPsynth_HisH"/>
</dbReference>
<dbReference type="GO" id="GO:0000107">
    <property type="term" value="F:imidazoleglycerol-phosphate synthase activity"/>
    <property type="evidence" value="ECO:0007669"/>
    <property type="project" value="UniProtKB-UniRule"/>
</dbReference>
<feature type="active site" evidence="10 11">
    <location>
        <position position="204"/>
    </location>
</feature>
<dbReference type="PANTHER" id="PTHR42701:SF1">
    <property type="entry name" value="IMIDAZOLE GLYCEROL PHOSPHATE SYNTHASE SUBUNIT HISH"/>
    <property type="match status" value="1"/>
</dbReference>
<comment type="pathway">
    <text evidence="1 10">Amino-acid biosynthesis; L-histidine biosynthesis; L-histidine from 5-phospho-alpha-D-ribose 1-diphosphate: step 5/9.</text>
</comment>
<evidence type="ECO:0000256" key="6">
    <source>
        <dbReference type="ARBA" id="ARBA00023102"/>
    </source>
</evidence>
<dbReference type="SUPFAM" id="SSF52317">
    <property type="entry name" value="Class I glutamine amidotransferase-like"/>
    <property type="match status" value="1"/>
</dbReference>
<reference evidence="13" key="1">
    <citation type="submission" date="2018-08" db="EMBL/GenBank/DDBJ databases">
        <title>Murine metabolic-syndrome-specific gut microbial biobank.</title>
        <authorList>
            <person name="Liu C."/>
        </authorList>
    </citation>
    <scope>NUCLEOTIDE SEQUENCE [LARGE SCALE GENOMIC DNA]</scope>
    <source>
        <strain evidence="13">Z82</strain>
    </source>
</reference>
<dbReference type="EC" id="3.5.1.2" evidence="10"/>
<feature type="domain" description="Glutamine amidotransferase" evidence="12">
    <location>
        <begin position="5"/>
        <end position="220"/>
    </location>
</feature>
<organism evidence="13">
    <name type="scientific">Muribaculaceae bacterium Z82</name>
    <dbReference type="NCBI Taxonomy" id="2304548"/>
    <lineage>
        <taxon>Bacteria</taxon>
        <taxon>Pseudomonadati</taxon>
        <taxon>Bacteroidota</taxon>
        <taxon>Bacteroidia</taxon>
        <taxon>Bacteroidales</taxon>
        <taxon>Muribaculaceae</taxon>
    </lineage>
</organism>
<dbReference type="PROSITE" id="PS51273">
    <property type="entry name" value="GATASE_TYPE_1"/>
    <property type="match status" value="1"/>
</dbReference>
<keyword evidence="3 10" id="KW-0028">Amino-acid biosynthesis</keyword>
<dbReference type="NCBIfam" id="TIGR01855">
    <property type="entry name" value="IMP_synth_hisH"/>
    <property type="match status" value="1"/>
</dbReference>
<evidence type="ECO:0000256" key="7">
    <source>
        <dbReference type="ARBA" id="ARBA00023239"/>
    </source>
</evidence>
<dbReference type="PIRSF" id="PIRSF000495">
    <property type="entry name" value="Amidotransf_hisH"/>
    <property type="match status" value="1"/>
</dbReference>
<dbReference type="GO" id="GO:0000105">
    <property type="term" value="P:L-histidine biosynthetic process"/>
    <property type="evidence" value="ECO:0007669"/>
    <property type="project" value="UniProtKB-UniRule"/>
</dbReference>
<gene>
    <name evidence="10 13" type="primary">hisH</name>
    <name evidence="13" type="ORF">D1639_08585</name>
</gene>
<dbReference type="GO" id="GO:0005737">
    <property type="term" value="C:cytoplasm"/>
    <property type="evidence" value="ECO:0007669"/>
    <property type="project" value="UniProtKB-SubCell"/>
</dbReference>
<keyword evidence="4 10" id="KW-0378">Hydrolase</keyword>
<dbReference type="GO" id="GO:0016829">
    <property type="term" value="F:lyase activity"/>
    <property type="evidence" value="ECO:0007669"/>
    <property type="project" value="UniProtKB-KW"/>
</dbReference>
<dbReference type="Pfam" id="PF00117">
    <property type="entry name" value="GATase"/>
    <property type="match status" value="1"/>
</dbReference>
<dbReference type="AlphaFoldDB" id="A0A7C9JEA9"/>
<dbReference type="HAMAP" id="MF_00278">
    <property type="entry name" value="HisH"/>
    <property type="match status" value="1"/>
</dbReference>
<evidence type="ECO:0000256" key="8">
    <source>
        <dbReference type="ARBA" id="ARBA00047838"/>
    </source>
</evidence>
<comment type="subunit">
    <text evidence="2 10">Heterodimer of HisH and HisF.</text>
</comment>
<protein>
    <recommendedName>
        <fullName evidence="10">Imidazole glycerol phosphate synthase subunit HisH</fullName>
        <ecNumber evidence="10">4.3.2.10</ecNumber>
    </recommendedName>
    <alternativeName>
        <fullName evidence="10">IGP synthase glutaminase subunit</fullName>
        <ecNumber evidence="10">3.5.1.2</ecNumber>
    </alternativeName>
    <alternativeName>
        <fullName evidence="10">IGP synthase subunit HisH</fullName>
    </alternativeName>
    <alternativeName>
        <fullName evidence="10">ImGP synthase subunit HisH</fullName>
        <shortName evidence="10">IGPS subunit HisH</shortName>
    </alternativeName>
</protein>
<comment type="function">
    <text evidence="10">IGPS catalyzes the conversion of PRFAR and glutamine to IGP, AICAR and glutamate. The HisH subunit catalyzes the hydrolysis of glutamine to glutamate and ammonia as part of the synthesis of IGP and AICAR. The resulting ammonia molecule is channeled to the active site of HisF.</text>
</comment>
<dbReference type="CDD" id="cd01748">
    <property type="entry name" value="GATase1_IGP_Synthase"/>
    <property type="match status" value="1"/>
</dbReference>
<dbReference type="UniPathway" id="UPA00031">
    <property type="reaction ID" value="UER00010"/>
</dbReference>
<evidence type="ECO:0000256" key="11">
    <source>
        <dbReference type="PIRSR" id="PIRSR000495-1"/>
    </source>
</evidence>
<evidence type="ECO:0000256" key="4">
    <source>
        <dbReference type="ARBA" id="ARBA00022801"/>
    </source>
</evidence>
<dbReference type="GO" id="GO:0004359">
    <property type="term" value="F:glutaminase activity"/>
    <property type="evidence" value="ECO:0007669"/>
    <property type="project" value="UniProtKB-EC"/>
</dbReference>
<feature type="active site" evidence="10 11">
    <location>
        <position position="206"/>
    </location>
</feature>